<evidence type="ECO:0000313" key="1">
    <source>
        <dbReference type="EMBL" id="CAE0336106.1"/>
    </source>
</evidence>
<organism evidence="1">
    <name type="scientific">Strombidium inclinatum</name>
    <dbReference type="NCBI Taxonomy" id="197538"/>
    <lineage>
        <taxon>Eukaryota</taxon>
        <taxon>Sar</taxon>
        <taxon>Alveolata</taxon>
        <taxon>Ciliophora</taxon>
        <taxon>Intramacronucleata</taxon>
        <taxon>Spirotrichea</taxon>
        <taxon>Oligotrichia</taxon>
        <taxon>Strombidiidae</taxon>
        <taxon>Strombidium</taxon>
    </lineage>
</organism>
<sequence length="147" mass="16675">MNSSGWTSLLQLVCFLVDSRHRPLVFLFFQSVLKKGNLMLEQLIEELAQIVQGDLPRVVVVPHLLEDLVVHALEACVCPALHLMPPQELSYKGFNLVNFKDSYIVSIDSIKNIFVHFIKLVVVDQDICQVLDRLLVVNLRTLVAIIL</sequence>
<gene>
    <name evidence="1" type="ORF">SINC0208_LOCUS16745</name>
</gene>
<reference evidence="1" key="1">
    <citation type="submission" date="2021-01" db="EMBL/GenBank/DDBJ databases">
        <authorList>
            <person name="Corre E."/>
            <person name="Pelletier E."/>
            <person name="Niang G."/>
            <person name="Scheremetjew M."/>
            <person name="Finn R."/>
            <person name="Kale V."/>
            <person name="Holt S."/>
            <person name="Cochrane G."/>
            <person name="Meng A."/>
            <person name="Brown T."/>
            <person name="Cohen L."/>
        </authorList>
    </citation>
    <scope>NUCLEOTIDE SEQUENCE</scope>
    <source>
        <strain evidence="1">S3</strain>
    </source>
</reference>
<name>A0A7S3IY48_9SPIT</name>
<dbReference type="EMBL" id="HBIH01041668">
    <property type="protein sequence ID" value="CAE0336106.1"/>
    <property type="molecule type" value="Transcribed_RNA"/>
</dbReference>
<accession>A0A7S3IY48</accession>
<proteinExistence type="predicted"/>
<dbReference type="AlphaFoldDB" id="A0A7S3IY48"/>
<protein>
    <submittedName>
        <fullName evidence="1">Uncharacterized protein</fullName>
    </submittedName>
</protein>